<dbReference type="EMBL" id="CP046051">
    <property type="protein sequence ID" value="QKN24043.1"/>
    <property type="molecule type" value="Genomic_DNA"/>
</dbReference>
<evidence type="ECO:0000256" key="3">
    <source>
        <dbReference type="ARBA" id="ARBA00023306"/>
    </source>
</evidence>
<organism evidence="4 6">
    <name type="scientific">Caproicibacterium lactatifermentans</name>
    <dbReference type="NCBI Taxonomy" id="2666138"/>
    <lineage>
        <taxon>Bacteria</taxon>
        <taxon>Bacillati</taxon>
        <taxon>Bacillota</taxon>
        <taxon>Clostridia</taxon>
        <taxon>Eubacteriales</taxon>
        <taxon>Oscillospiraceae</taxon>
        <taxon>Caproicibacterium</taxon>
    </lineage>
</organism>
<dbReference type="GO" id="GO:0000917">
    <property type="term" value="P:division septum assembly"/>
    <property type="evidence" value="ECO:0007669"/>
    <property type="project" value="UniProtKB-KW"/>
</dbReference>
<proteinExistence type="predicted"/>
<evidence type="ECO:0000256" key="2">
    <source>
        <dbReference type="ARBA" id="ARBA00023210"/>
    </source>
</evidence>
<evidence type="ECO:0000256" key="1">
    <source>
        <dbReference type="ARBA" id="ARBA00022618"/>
    </source>
</evidence>
<keyword evidence="2" id="KW-0717">Septation</keyword>
<evidence type="ECO:0000313" key="7">
    <source>
        <dbReference type="Proteomes" id="UP000509623"/>
    </source>
</evidence>
<name>A0A859DUS1_9FIRM</name>
<keyword evidence="1" id="KW-0132">Cell division</keyword>
<gene>
    <name evidence="4" type="ORF">GJQ69_05835</name>
    <name evidence="5" type="ORF">GKP14_07705</name>
</gene>
<dbReference type="KEGG" id="clf:GJQ69_05835"/>
<protein>
    <submittedName>
        <fullName evidence="4">SpoVG family protein</fullName>
    </submittedName>
</protein>
<keyword evidence="3" id="KW-0131">Cell cycle</keyword>
<reference evidence="5" key="2">
    <citation type="journal article" date="2021" name="Appl. Environ. Microbiol.">
        <title>Adaptability of a Caproate-Producing Bacterium Contributes to Its Dominance in an Anaerobic Fermentation System.</title>
        <authorList>
            <person name="Wang H."/>
            <person name="Gu Y."/>
            <person name="Zhou W."/>
            <person name="Zhao D."/>
            <person name="Qiao Z."/>
            <person name="Zheng J."/>
            <person name="Gao J."/>
            <person name="Chen X."/>
            <person name="Ren C."/>
            <person name="Xu Y."/>
        </authorList>
    </citation>
    <scope>NUCLEOTIDE SEQUENCE</scope>
    <source>
        <strain evidence="5">JNU-WLY1368</strain>
    </source>
</reference>
<dbReference type="GO" id="GO:0030435">
    <property type="term" value="P:sporulation resulting in formation of a cellular spore"/>
    <property type="evidence" value="ECO:0007669"/>
    <property type="project" value="InterPro"/>
</dbReference>
<dbReference type="Pfam" id="PF04026">
    <property type="entry name" value="SpoVG"/>
    <property type="match status" value="1"/>
</dbReference>
<evidence type="ECO:0000313" key="6">
    <source>
        <dbReference type="Proteomes" id="UP000501316"/>
    </source>
</evidence>
<dbReference type="PANTHER" id="PTHR38429">
    <property type="entry name" value="SEPTATION PROTEIN SPOVG-RELATED"/>
    <property type="match status" value="1"/>
</dbReference>
<accession>A0A859DUS1</accession>
<keyword evidence="7" id="KW-1185">Reference proteome</keyword>
<dbReference type="InterPro" id="IPR007170">
    <property type="entry name" value="SpoVG"/>
</dbReference>
<evidence type="ECO:0000313" key="5">
    <source>
        <dbReference type="EMBL" id="QKO30886.1"/>
    </source>
</evidence>
<evidence type="ECO:0000313" key="4">
    <source>
        <dbReference type="EMBL" id="QKN24043.1"/>
    </source>
</evidence>
<reference evidence="5" key="3">
    <citation type="journal article" date="2022" name="Int. J. Syst. Evol. Microbiol.">
        <title>Caproicibacterium lactatifermentans sp. nov., isolated from pit clay used for the production of Chinese strong aroma-type liquor.</title>
        <authorList>
            <person name="Wang H."/>
            <person name="Gu Y."/>
            <person name="Zhao D."/>
            <person name="Qiao Z."/>
            <person name="Zheng J."/>
            <person name="Gao J."/>
            <person name="Ren C."/>
            <person name="Xu Y."/>
        </authorList>
    </citation>
    <scope>NUCLEOTIDE SEQUENCE</scope>
    <source>
        <strain evidence="5">JNU-WLY1368</strain>
    </source>
</reference>
<dbReference type="AlphaFoldDB" id="A0A859DUS1"/>
<reference evidence="6 7" key="1">
    <citation type="submission" date="2019-11" db="EMBL/GenBank/DDBJ databases">
        <authorList>
            <person name="Ren C."/>
            <person name="Wang H."/>
            <person name="Xu Y."/>
        </authorList>
    </citation>
    <scope>NUCLEOTIDE SEQUENCE [LARGE SCALE GENOMIC DNA]</scope>
    <source>
        <strain evidence="7">JNU-WLY1368</strain>
        <strain evidence="4 6">LBM 19010</strain>
    </source>
</reference>
<dbReference type="InterPro" id="IPR036751">
    <property type="entry name" value="SpoVG_sf"/>
</dbReference>
<dbReference type="Proteomes" id="UP000509623">
    <property type="component" value="Chromosome"/>
</dbReference>
<sequence>MSELQNVPAAAPESPAQPMQVDVKIGSIRPEGNVKAYASVNLNGCFAIRNVKVLESSKGLFVSMPSYRAGNGEYRDICFPVTKKFREQLNGAVLDAYHQALIQGQKEALRQHLPEAPKQEAGMQMAGV</sequence>
<dbReference type="PANTHER" id="PTHR38429:SF1">
    <property type="entry name" value="SEPTATION PROTEIN SPOVG-RELATED"/>
    <property type="match status" value="1"/>
</dbReference>
<dbReference type="EMBL" id="CP046161">
    <property type="protein sequence ID" value="QKO30886.1"/>
    <property type="molecule type" value="Genomic_DNA"/>
</dbReference>
<dbReference type="Proteomes" id="UP000501316">
    <property type="component" value="Chromosome"/>
</dbReference>
<dbReference type="RefSeq" id="WP_086035626.1">
    <property type="nucleotide sequence ID" value="NZ_CP046051.1"/>
</dbReference>
<dbReference type="Gene3D" id="3.30.1120.40">
    <property type="entry name" value="Stage V sporulation protein G"/>
    <property type="match status" value="1"/>
</dbReference>
<dbReference type="SUPFAM" id="SSF160537">
    <property type="entry name" value="SpoVG-like"/>
    <property type="match status" value="1"/>
</dbReference>